<name>A0A6J4UYW1_9BACT</name>
<organism evidence="2">
    <name type="scientific">uncultured Thermomicrobiales bacterium</name>
    <dbReference type="NCBI Taxonomy" id="1645740"/>
    <lineage>
        <taxon>Bacteria</taxon>
        <taxon>Pseudomonadati</taxon>
        <taxon>Thermomicrobiota</taxon>
        <taxon>Thermomicrobia</taxon>
        <taxon>Thermomicrobiales</taxon>
        <taxon>environmental samples</taxon>
    </lineage>
</organism>
<dbReference type="AlphaFoldDB" id="A0A6J4UYW1"/>
<accession>A0A6J4UYW1</accession>
<feature type="compositionally biased region" description="Low complexity" evidence="1">
    <location>
        <begin position="42"/>
        <end position="53"/>
    </location>
</feature>
<feature type="non-terminal residue" evidence="2">
    <location>
        <position position="74"/>
    </location>
</feature>
<reference evidence="2" key="1">
    <citation type="submission" date="2020-02" db="EMBL/GenBank/DDBJ databases">
        <authorList>
            <person name="Meier V. D."/>
        </authorList>
    </citation>
    <scope>NUCLEOTIDE SEQUENCE</scope>
    <source>
        <strain evidence="2">AVDCRST_MAG19</strain>
    </source>
</reference>
<sequence length="74" mass="7509">ALPPAHRLPVAVAAPRPAALGHGPGVLPALAGRRDPGPPPRRASGPGPDRGGALPPPQRRHPRPPVGEDGRKRG</sequence>
<gene>
    <name evidence="2" type="ORF">AVDCRST_MAG19-2061</name>
</gene>
<dbReference type="EMBL" id="CADCWL010000090">
    <property type="protein sequence ID" value="CAA9563909.1"/>
    <property type="molecule type" value="Genomic_DNA"/>
</dbReference>
<evidence type="ECO:0000256" key="1">
    <source>
        <dbReference type="SAM" id="MobiDB-lite"/>
    </source>
</evidence>
<evidence type="ECO:0000313" key="2">
    <source>
        <dbReference type="EMBL" id="CAA9563909.1"/>
    </source>
</evidence>
<feature type="region of interest" description="Disordered" evidence="1">
    <location>
        <begin position="14"/>
        <end position="74"/>
    </location>
</feature>
<proteinExistence type="predicted"/>
<feature type="non-terminal residue" evidence="2">
    <location>
        <position position="1"/>
    </location>
</feature>
<protein>
    <submittedName>
        <fullName evidence="2">Uncharacterized protein</fullName>
    </submittedName>
</protein>